<keyword evidence="3" id="KW-1185">Reference proteome</keyword>
<accession>A0A9P5X6A5</accession>
<feature type="transmembrane region" description="Helical" evidence="1">
    <location>
        <begin position="116"/>
        <end position="138"/>
    </location>
</feature>
<keyword evidence="1" id="KW-1133">Transmembrane helix</keyword>
<comment type="caution">
    <text evidence="2">The sequence shown here is derived from an EMBL/GenBank/DDBJ whole genome shotgun (WGS) entry which is preliminary data.</text>
</comment>
<proteinExistence type="predicted"/>
<name>A0A9P5X6A5_9AGAR</name>
<evidence type="ECO:0000313" key="2">
    <source>
        <dbReference type="EMBL" id="KAF9445292.1"/>
    </source>
</evidence>
<keyword evidence="1" id="KW-0472">Membrane</keyword>
<dbReference type="OrthoDB" id="3248909at2759"/>
<feature type="transmembrane region" description="Helical" evidence="1">
    <location>
        <begin position="162"/>
        <end position="184"/>
    </location>
</feature>
<keyword evidence="1" id="KW-0812">Transmembrane</keyword>
<gene>
    <name evidence="2" type="ORF">P691DRAFT_762617</name>
</gene>
<evidence type="ECO:0000313" key="3">
    <source>
        <dbReference type="Proteomes" id="UP000807342"/>
    </source>
</evidence>
<organism evidence="2 3">
    <name type="scientific">Macrolepiota fuliginosa MF-IS2</name>
    <dbReference type="NCBI Taxonomy" id="1400762"/>
    <lineage>
        <taxon>Eukaryota</taxon>
        <taxon>Fungi</taxon>
        <taxon>Dikarya</taxon>
        <taxon>Basidiomycota</taxon>
        <taxon>Agaricomycotina</taxon>
        <taxon>Agaricomycetes</taxon>
        <taxon>Agaricomycetidae</taxon>
        <taxon>Agaricales</taxon>
        <taxon>Agaricineae</taxon>
        <taxon>Agaricaceae</taxon>
        <taxon>Macrolepiota</taxon>
    </lineage>
</organism>
<protein>
    <submittedName>
        <fullName evidence="2">Uncharacterized protein</fullName>
    </submittedName>
</protein>
<evidence type="ECO:0000256" key="1">
    <source>
        <dbReference type="SAM" id="Phobius"/>
    </source>
</evidence>
<reference evidence="2" key="1">
    <citation type="submission" date="2020-11" db="EMBL/GenBank/DDBJ databases">
        <authorList>
            <consortium name="DOE Joint Genome Institute"/>
            <person name="Ahrendt S."/>
            <person name="Riley R."/>
            <person name="Andreopoulos W."/>
            <person name="Labutti K."/>
            <person name="Pangilinan J."/>
            <person name="Ruiz-Duenas F.J."/>
            <person name="Barrasa J.M."/>
            <person name="Sanchez-Garcia M."/>
            <person name="Camarero S."/>
            <person name="Miyauchi S."/>
            <person name="Serrano A."/>
            <person name="Linde D."/>
            <person name="Babiker R."/>
            <person name="Drula E."/>
            <person name="Ayuso-Fernandez I."/>
            <person name="Pacheco R."/>
            <person name="Padilla G."/>
            <person name="Ferreira P."/>
            <person name="Barriuso J."/>
            <person name="Kellner H."/>
            <person name="Castanera R."/>
            <person name="Alfaro M."/>
            <person name="Ramirez L."/>
            <person name="Pisabarro A.G."/>
            <person name="Kuo A."/>
            <person name="Tritt A."/>
            <person name="Lipzen A."/>
            <person name="He G."/>
            <person name="Yan M."/>
            <person name="Ng V."/>
            <person name="Cullen D."/>
            <person name="Martin F."/>
            <person name="Rosso M.-N."/>
            <person name="Henrissat B."/>
            <person name="Hibbett D."/>
            <person name="Martinez A.T."/>
            <person name="Grigoriev I.V."/>
        </authorList>
    </citation>
    <scope>NUCLEOTIDE SEQUENCE</scope>
    <source>
        <strain evidence="2">MF-IS2</strain>
    </source>
</reference>
<dbReference type="AlphaFoldDB" id="A0A9P5X6A5"/>
<dbReference type="EMBL" id="MU151310">
    <property type="protein sequence ID" value="KAF9445292.1"/>
    <property type="molecule type" value="Genomic_DNA"/>
</dbReference>
<sequence length="238" mass="26534">MPRRPQPIQATAAICTPTPEFWDVMTSVDIMTSNLTDVKELGHFSSASNFSSLAGNITELPLNGRAYNSVDFGLVDPDEVITVRLAALKLQLPAAIFQAAVQSPTGPTGSMDPDKYVSLVTQVYTTYLALVASIVYFLPHQEQMIVEVRLPLWIPYLHYSDIAVHLLAAEMLLLAIFAILIQVFHRYGRRKLHLEHELRTIATAVSIATQTGIWRLLGGRRRVDEINHSPRDKKSMTP</sequence>
<dbReference type="Proteomes" id="UP000807342">
    <property type="component" value="Unassembled WGS sequence"/>
</dbReference>